<dbReference type="Proteomes" id="UP000635245">
    <property type="component" value="Unassembled WGS sequence"/>
</dbReference>
<evidence type="ECO:0000259" key="2">
    <source>
        <dbReference type="Pfam" id="PF10566"/>
    </source>
</evidence>
<gene>
    <name evidence="5" type="ORF">JHE00_34165</name>
</gene>
<sequence length="681" mass="75297">MVSQPNRRTVLGVTTGAVLAGAVTAPATASAEPAPAPERPVLVHSPDGSLRVSVRVVDGRLRYDVTRRGRVLVNSSGLGLDLAGRPSLTGGLVLDSVERGVIDEWWRPVWGTDARVHNHARECVLRTVQRSSGLRLDLVVRVFDDGVGLRYRLPAQPGLGDYTVTAERTEFTLPPDATSWSLEAGTDWNADERHYRRAPLADVRTAQTPLTLTTSDGQHVVVHEAALVDYPSMTLAAGAGSGTLTSELISLPDGTKARLSGEFSTPWRTLSIGDRPGDLAESHLIENLNEPCALPDTSWIEPGTYVGVWWELQRRHTTWTEGPRHGATTERVKHYIDLAEQAGARSVLAEGWNTNAGGEWTGQDFLTPRPDFDLPEVLRYAREKGIGFVAHNETRGFVDYYEQNLETIFARYEELGIRAIKTGYATRFELGGVNRSHYDQEAVRHYQRVIDTAARHRIMINAHEAIKPTGLGRTYPNMMTGEGVAGMEQHNYMGPEGNPPEQATILPFTRFIGGPADYTPGVLNVTWDPAELGTRVQTTSAAQLALYSVFFSPLQMLADTPENYREHPGFAYLHDIPASWDETRFLDCVIGDYTVAARRKDDTWYLGAITDEHDRTLRVPLRFLGPGRFRAEIHSDAADTSWHDNPLPIDVRTRIVRGSTTLTLRLVAGGGTAIRIRPVRR</sequence>
<proteinExistence type="predicted"/>
<dbReference type="SUPFAM" id="SSF51445">
    <property type="entry name" value="(Trans)glycosidases"/>
    <property type="match status" value="1"/>
</dbReference>
<dbReference type="EMBL" id="JAENJH010000018">
    <property type="protein sequence ID" value="MBK1789401.1"/>
    <property type="molecule type" value="Genomic_DNA"/>
</dbReference>
<dbReference type="AlphaFoldDB" id="A0A934V5F0"/>
<evidence type="ECO:0000313" key="5">
    <source>
        <dbReference type="EMBL" id="MBK1789401.1"/>
    </source>
</evidence>
<dbReference type="InterPro" id="IPR013785">
    <property type="entry name" value="Aldolase_TIM"/>
</dbReference>
<feature type="chain" id="PRO_5037014532" evidence="1">
    <location>
        <begin position="32"/>
        <end position="681"/>
    </location>
</feature>
<dbReference type="InterPro" id="IPR019563">
    <property type="entry name" value="GH97_catalytic"/>
</dbReference>
<feature type="domain" description="Glycosyl-hydrolase 97 C-terminal oligomerisation" evidence="4">
    <location>
        <begin position="579"/>
        <end position="676"/>
    </location>
</feature>
<dbReference type="InterPro" id="IPR029486">
    <property type="entry name" value="GH97_N"/>
</dbReference>
<reference evidence="5" key="1">
    <citation type="submission" date="2020-12" db="EMBL/GenBank/DDBJ databases">
        <title>Prauserella sp. ASG 168, a novel actinomycete isolated from cave rock.</title>
        <authorList>
            <person name="Suriyachadkun C."/>
        </authorList>
    </citation>
    <scope>NUCLEOTIDE SEQUENCE</scope>
    <source>
        <strain evidence="5">ASG 168</strain>
    </source>
</reference>
<dbReference type="InterPro" id="IPR014718">
    <property type="entry name" value="GH-type_carb-bd"/>
</dbReference>
<dbReference type="GO" id="GO:0016787">
    <property type="term" value="F:hydrolase activity"/>
    <property type="evidence" value="ECO:0007669"/>
    <property type="project" value="UniProtKB-KW"/>
</dbReference>
<accession>A0A934V5F0</accession>
<keyword evidence="1" id="KW-0732">Signal</keyword>
<evidence type="ECO:0000259" key="3">
    <source>
        <dbReference type="Pfam" id="PF14508"/>
    </source>
</evidence>
<dbReference type="GO" id="GO:0030246">
    <property type="term" value="F:carbohydrate binding"/>
    <property type="evidence" value="ECO:0007669"/>
    <property type="project" value="InterPro"/>
</dbReference>
<evidence type="ECO:0000313" key="6">
    <source>
        <dbReference type="Proteomes" id="UP000635245"/>
    </source>
</evidence>
<dbReference type="PANTHER" id="PTHR35803:SF1">
    <property type="entry name" value="GLUCAN 1,4-ALPHA-GLUCOSIDASE SUSB"/>
    <property type="match status" value="1"/>
</dbReference>
<keyword evidence="5" id="KW-0378">Hydrolase</keyword>
<dbReference type="PANTHER" id="PTHR35803">
    <property type="entry name" value="GLUCAN 1,4-ALPHA-GLUCOSIDASE SUSB-RELATED"/>
    <property type="match status" value="1"/>
</dbReference>
<dbReference type="Gene3D" id="2.70.98.10">
    <property type="match status" value="1"/>
</dbReference>
<dbReference type="InterPro" id="IPR029483">
    <property type="entry name" value="GH97_C"/>
</dbReference>
<dbReference type="InterPro" id="IPR052720">
    <property type="entry name" value="Glycosyl_hydrolase_97"/>
</dbReference>
<dbReference type="RefSeq" id="WP_200326273.1">
    <property type="nucleotide sequence ID" value="NZ_JAENJH010000018.1"/>
</dbReference>
<feature type="signal peptide" evidence="1">
    <location>
        <begin position="1"/>
        <end position="31"/>
    </location>
</feature>
<feature type="domain" description="Glycosyl-hydrolase 97 catalytic" evidence="2">
    <location>
        <begin position="309"/>
        <end position="484"/>
    </location>
</feature>
<evidence type="ECO:0000256" key="1">
    <source>
        <dbReference type="SAM" id="SignalP"/>
    </source>
</evidence>
<name>A0A934V5F0_9PSEU</name>
<dbReference type="PROSITE" id="PS51318">
    <property type="entry name" value="TAT"/>
    <property type="match status" value="1"/>
</dbReference>
<dbReference type="InterPro" id="IPR006311">
    <property type="entry name" value="TAT_signal"/>
</dbReference>
<evidence type="ECO:0000259" key="4">
    <source>
        <dbReference type="Pfam" id="PF14509"/>
    </source>
</evidence>
<dbReference type="Pfam" id="PF14508">
    <property type="entry name" value="GH97_N"/>
    <property type="match status" value="1"/>
</dbReference>
<protein>
    <submittedName>
        <fullName evidence="5">Glycoside hydrolase family 97 protein</fullName>
    </submittedName>
</protein>
<dbReference type="Pfam" id="PF10566">
    <property type="entry name" value="Glyco_hydro_97"/>
    <property type="match status" value="1"/>
</dbReference>
<dbReference type="Pfam" id="PF14509">
    <property type="entry name" value="GH97_C"/>
    <property type="match status" value="1"/>
</dbReference>
<keyword evidence="6" id="KW-1185">Reference proteome</keyword>
<comment type="caution">
    <text evidence="5">The sequence shown here is derived from an EMBL/GenBank/DDBJ whole genome shotgun (WGS) entry which is preliminary data.</text>
</comment>
<dbReference type="Gene3D" id="3.20.20.70">
    <property type="entry name" value="Aldolase class I"/>
    <property type="match status" value="1"/>
</dbReference>
<organism evidence="5 6">
    <name type="scientific">Prauserella cavernicola</name>
    <dbReference type="NCBI Taxonomy" id="2800127"/>
    <lineage>
        <taxon>Bacteria</taxon>
        <taxon>Bacillati</taxon>
        <taxon>Actinomycetota</taxon>
        <taxon>Actinomycetes</taxon>
        <taxon>Pseudonocardiales</taxon>
        <taxon>Pseudonocardiaceae</taxon>
        <taxon>Prauserella</taxon>
    </lineage>
</organism>
<dbReference type="InterPro" id="IPR017853">
    <property type="entry name" value="GH"/>
</dbReference>
<feature type="domain" description="Glycosyl-hydrolase 97 N-terminal" evidence="3">
    <location>
        <begin position="43"/>
        <end position="291"/>
    </location>
</feature>